<keyword evidence="3" id="KW-0496">Mitochondrion</keyword>
<comment type="function">
    <text evidence="4">In association with mitochondrial contact site and cristae organizing system (MICOS) complex components and mitochondrial outer membrane sorting assembly machinery (SAM) complex components may regulate mitochondrial dynamics playing a role in determining mitochondrial length, distribution and motility.</text>
</comment>
<evidence type="ECO:0000256" key="4">
    <source>
        <dbReference type="ARBA" id="ARBA00023764"/>
    </source>
</evidence>
<name>A0ABM0K382_APLCA</name>
<proteinExistence type="predicted"/>
<organism evidence="7 8">
    <name type="scientific">Aplysia californica</name>
    <name type="common">California sea hare</name>
    <dbReference type="NCBI Taxonomy" id="6500"/>
    <lineage>
        <taxon>Eukaryota</taxon>
        <taxon>Metazoa</taxon>
        <taxon>Spiralia</taxon>
        <taxon>Lophotrochozoa</taxon>
        <taxon>Mollusca</taxon>
        <taxon>Gastropoda</taxon>
        <taxon>Heterobranchia</taxon>
        <taxon>Euthyneura</taxon>
        <taxon>Tectipleura</taxon>
        <taxon>Aplysiida</taxon>
        <taxon>Aplysioidea</taxon>
        <taxon>Aplysiidae</taxon>
        <taxon>Aplysia</taxon>
    </lineage>
</organism>
<evidence type="ECO:0000313" key="7">
    <source>
        <dbReference type="Proteomes" id="UP000694888"/>
    </source>
</evidence>
<feature type="compositionally biased region" description="Low complexity" evidence="6">
    <location>
        <begin position="114"/>
        <end position="128"/>
    </location>
</feature>
<feature type="region of interest" description="Disordered" evidence="6">
    <location>
        <begin position="107"/>
        <end position="132"/>
    </location>
</feature>
<accession>A0ABM0K382</accession>
<dbReference type="PANTHER" id="PTHR46840:SF2">
    <property type="entry name" value="ARMADILLO REPEAT-CONTAINING PROTEIN 1"/>
    <property type="match status" value="1"/>
</dbReference>
<keyword evidence="7" id="KW-1185">Reference proteome</keyword>
<evidence type="ECO:0000256" key="5">
    <source>
        <dbReference type="ARBA" id="ARBA00046478"/>
    </source>
</evidence>
<comment type="subcellular location">
    <subcellularLocation>
        <location evidence="1">Mitochondrion outer membrane</location>
    </subcellularLocation>
</comment>
<comment type="subunit">
    <text evidence="5">Interacts with mitochondrial contact site and cristae organizing system (MICOS) complex components IMMT/MIC60 and MICOS10/MIC10. Interacts with mitochondrial outer membrane sorting assembly machinery (SAM) complex components SAMM50 and MTX1.</text>
</comment>
<gene>
    <name evidence="8" type="primary">LOC101856463</name>
</gene>
<dbReference type="PANTHER" id="PTHR46840">
    <property type="entry name" value="ARMADILLO REPEAT-CONTAINING PROTEIN 1"/>
    <property type="match status" value="1"/>
</dbReference>
<dbReference type="Proteomes" id="UP000694888">
    <property type="component" value="Unplaced"/>
</dbReference>
<dbReference type="InterPro" id="IPR011989">
    <property type="entry name" value="ARM-like"/>
</dbReference>
<keyword evidence="3" id="KW-1000">Mitochondrion outer membrane</keyword>
<protein>
    <recommendedName>
        <fullName evidence="2">Armadillo repeat-containing protein 1</fullName>
    </recommendedName>
</protein>
<evidence type="ECO:0000313" key="8">
    <source>
        <dbReference type="RefSeq" id="XP_005107731.1"/>
    </source>
</evidence>
<dbReference type="SUPFAM" id="SSF48371">
    <property type="entry name" value="ARM repeat"/>
    <property type="match status" value="1"/>
</dbReference>
<evidence type="ECO:0000256" key="6">
    <source>
        <dbReference type="SAM" id="MobiDB-lite"/>
    </source>
</evidence>
<dbReference type="InterPro" id="IPR016024">
    <property type="entry name" value="ARM-type_fold"/>
</dbReference>
<sequence length="283" mass="31125">MVSTEAIAAMKVMAADSKKRAALVKDPTCVGGLVIVLSNPEPATVQASLETLNLLCECPEAPAILRKHMGMMDQLDALMSNSDSKNLVIKRLAETLYKRLCVPSETTQAPLRDSSNTSRRSTSSRNTSLSGPAKAKSIVLQLRGLHDKSDRDLCARLLLKVRGVISITFDLTRKRCILRTKLDVKPETLAASVARSMTMTALQVVKKENGDESYVNFNTCDPMAMAPPSQEKENADMPDYLSDDSDTTFVEEKAVKKPTKEDEKRAAGWFSVAANFLTNSFYW</sequence>
<dbReference type="GeneID" id="101856463"/>
<evidence type="ECO:0000256" key="1">
    <source>
        <dbReference type="ARBA" id="ARBA00004294"/>
    </source>
</evidence>
<reference evidence="8" key="1">
    <citation type="submission" date="2025-08" db="UniProtKB">
        <authorList>
            <consortium name="RefSeq"/>
        </authorList>
    </citation>
    <scope>IDENTIFICATION</scope>
</reference>
<dbReference type="InterPro" id="IPR016617">
    <property type="entry name" value="ARMC1"/>
</dbReference>
<evidence type="ECO:0000256" key="3">
    <source>
        <dbReference type="ARBA" id="ARBA00022787"/>
    </source>
</evidence>
<dbReference type="RefSeq" id="XP_005107731.1">
    <property type="nucleotide sequence ID" value="XM_005107674.3"/>
</dbReference>
<evidence type="ECO:0000256" key="2">
    <source>
        <dbReference type="ARBA" id="ARBA00013732"/>
    </source>
</evidence>
<keyword evidence="3" id="KW-0472">Membrane</keyword>
<dbReference type="Gene3D" id="1.25.10.10">
    <property type="entry name" value="Leucine-rich Repeat Variant"/>
    <property type="match status" value="1"/>
</dbReference>